<protein>
    <recommendedName>
        <fullName evidence="1">RmlD-like substrate binding domain-containing protein</fullName>
    </recommendedName>
</protein>
<name>A0A7S3JY87_9STRA</name>
<dbReference type="Pfam" id="PF04321">
    <property type="entry name" value="RmlD_sub_bind"/>
    <property type="match status" value="1"/>
</dbReference>
<dbReference type="InterPro" id="IPR036291">
    <property type="entry name" value="NAD(P)-bd_dom_sf"/>
</dbReference>
<dbReference type="InterPro" id="IPR051207">
    <property type="entry name" value="ComplexI_NDUFA9_subunit"/>
</dbReference>
<dbReference type="EMBL" id="HBIJ01010896">
    <property type="protein sequence ID" value="CAE0366705.1"/>
    <property type="molecule type" value="Transcribed_RNA"/>
</dbReference>
<dbReference type="GO" id="GO:0044877">
    <property type="term" value="F:protein-containing complex binding"/>
    <property type="evidence" value="ECO:0007669"/>
    <property type="project" value="TreeGrafter"/>
</dbReference>
<dbReference type="PANTHER" id="PTHR12126">
    <property type="entry name" value="NADH-UBIQUINONE OXIDOREDUCTASE 39 KDA SUBUNIT-RELATED"/>
    <property type="match status" value="1"/>
</dbReference>
<gene>
    <name evidence="2" type="ORF">ALAG00032_LOCUS7453</name>
</gene>
<dbReference type="CDD" id="cd05271">
    <property type="entry name" value="NDUFA9_like_SDR_a"/>
    <property type="match status" value="1"/>
</dbReference>
<organism evidence="2">
    <name type="scientific">Aureoumbra lagunensis</name>
    <dbReference type="NCBI Taxonomy" id="44058"/>
    <lineage>
        <taxon>Eukaryota</taxon>
        <taxon>Sar</taxon>
        <taxon>Stramenopiles</taxon>
        <taxon>Ochrophyta</taxon>
        <taxon>Pelagophyceae</taxon>
        <taxon>Pelagomonadales</taxon>
        <taxon>Aureoumbra</taxon>
    </lineage>
</organism>
<dbReference type="Gene3D" id="3.40.50.720">
    <property type="entry name" value="NAD(P)-binding Rossmann-like Domain"/>
    <property type="match status" value="1"/>
</dbReference>
<accession>A0A7S3JY87</accession>
<evidence type="ECO:0000259" key="1">
    <source>
        <dbReference type="Pfam" id="PF04321"/>
    </source>
</evidence>
<feature type="domain" description="RmlD-like substrate binding" evidence="1">
    <location>
        <begin position="178"/>
        <end position="292"/>
    </location>
</feature>
<dbReference type="InterPro" id="IPR029903">
    <property type="entry name" value="RmlD-like-bd"/>
</dbReference>
<reference evidence="2" key="1">
    <citation type="submission" date="2021-01" db="EMBL/GenBank/DDBJ databases">
        <authorList>
            <person name="Corre E."/>
            <person name="Pelletier E."/>
            <person name="Niang G."/>
            <person name="Scheremetjew M."/>
            <person name="Finn R."/>
            <person name="Kale V."/>
            <person name="Holt S."/>
            <person name="Cochrane G."/>
            <person name="Meng A."/>
            <person name="Brown T."/>
            <person name="Cohen L."/>
        </authorList>
    </citation>
    <scope>NUCLEOTIDE SEQUENCE</scope>
    <source>
        <strain evidence="2">CCMP1510</strain>
    </source>
</reference>
<dbReference type="GO" id="GO:0005739">
    <property type="term" value="C:mitochondrion"/>
    <property type="evidence" value="ECO:0007669"/>
    <property type="project" value="TreeGrafter"/>
</dbReference>
<dbReference type="AlphaFoldDB" id="A0A7S3JY87"/>
<dbReference type="SUPFAM" id="SSF51735">
    <property type="entry name" value="NAD(P)-binding Rossmann-fold domains"/>
    <property type="match status" value="1"/>
</dbReference>
<dbReference type="PANTHER" id="PTHR12126:SF11">
    <property type="entry name" value="NADH DEHYDROGENASE [UBIQUINONE] 1 ALPHA SUBCOMPLEX SUBUNIT 9, MITOCHONDRIAL"/>
    <property type="match status" value="1"/>
</dbReference>
<sequence length="378" mass="42011">MRGGGNWNRCIRRNIGNFFGEYGHGGHSSNSGLTVAMFGATHTGDSAMLCRYLSSELGKDGSRLRAANHGCELELRHLKTQFDLGQYYAPFYSPRDAESMATAIGPASVVVNCIGNYYETGSAIPTRRPPDYSWRSLSTVNYSFEEVHIDVARRLAEVARVKGVETFIHVSSSLADPNSPSRWARSRYQGELAVREAFPEAIIIRPTPMFGHEDRLLNWVAQSAGYFRGYIPLVEDGAALAQPVFVQDVAKAVKFLCRDSEDFIGKTFHLAGPADYSRRELAEFVLDITKQNASLYDTPSFLAHSVASLIEYLPMPHWTIDDVQLAQVDALIPTDAECTFSDLDINPTPVEKIAFSYLHRFRTGGHFILAKGYHKEAA</sequence>
<proteinExistence type="predicted"/>
<evidence type="ECO:0000313" key="2">
    <source>
        <dbReference type="EMBL" id="CAE0366705.1"/>
    </source>
</evidence>